<keyword evidence="1" id="KW-0805">Transcription regulation</keyword>
<dbReference type="PANTHER" id="PTHR46796">
    <property type="entry name" value="HTH-TYPE TRANSCRIPTIONAL ACTIVATOR RHAS-RELATED"/>
    <property type="match status" value="1"/>
</dbReference>
<dbReference type="Proteomes" id="UP000638648">
    <property type="component" value="Unassembled WGS sequence"/>
</dbReference>
<evidence type="ECO:0000313" key="5">
    <source>
        <dbReference type="EMBL" id="MBE1608307.1"/>
    </source>
</evidence>
<evidence type="ECO:0000259" key="4">
    <source>
        <dbReference type="PROSITE" id="PS01124"/>
    </source>
</evidence>
<dbReference type="RefSeq" id="WP_192752097.1">
    <property type="nucleotide sequence ID" value="NZ_BAABJL010000134.1"/>
</dbReference>
<dbReference type="GO" id="GO:0043565">
    <property type="term" value="F:sequence-specific DNA binding"/>
    <property type="evidence" value="ECO:0007669"/>
    <property type="project" value="InterPro"/>
</dbReference>
<keyword evidence="3" id="KW-0804">Transcription</keyword>
<dbReference type="Pfam" id="PF12833">
    <property type="entry name" value="HTH_18"/>
    <property type="match status" value="1"/>
</dbReference>
<evidence type="ECO:0000256" key="3">
    <source>
        <dbReference type="ARBA" id="ARBA00023163"/>
    </source>
</evidence>
<dbReference type="PROSITE" id="PS01124">
    <property type="entry name" value="HTH_ARAC_FAMILY_2"/>
    <property type="match status" value="1"/>
</dbReference>
<dbReference type="InterPro" id="IPR018060">
    <property type="entry name" value="HTH_AraC"/>
</dbReference>
<dbReference type="InterPro" id="IPR018062">
    <property type="entry name" value="HTH_AraC-typ_CS"/>
</dbReference>
<accession>A0A927N3K4</accession>
<dbReference type="InterPro" id="IPR050204">
    <property type="entry name" value="AraC_XylS_family_regulators"/>
</dbReference>
<dbReference type="PROSITE" id="PS00041">
    <property type="entry name" value="HTH_ARAC_FAMILY_1"/>
    <property type="match status" value="1"/>
</dbReference>
<dbReference type="GO" id="GO:0003700">
    <property type="term" value="F:DNA-binding transcription factor activity"/>
    <property type="evidence" value="ECO:0007669"/>
    <property type="project" value="InterPro"/>
</dbReference>
<dbReference type="Gene3D" id="1.10.10.60">
    <property type="entry name" value="Homeodomain-like"/>
    <property type="match status" value="1"/>
</dbReference>
<dbReference type="PANTHER" id="PTHR46796:SF13">
    <property type="entry name" value="HTH-TYPE TRANSCRIPTIONAL ACTIVATOR RHAS"/>
    <property type="match status" value="1"/>
</dbReference>
<dbReference type="InterPro" id="IPR032783">
    <property type="entry name" value="AraC_lig"/>
</dbReference>
<dbReference type="SMART" id="SM00342">
    <property type="entry name" value="HTH_ARAC"/>
    <property type="match status" value="1"/>
</dbReference>
<evidence type="ECO:0000256" key="2">
    <source>
        <dbReference type="ARBA" id="ARBA00023125"/>
    </source>
</evidence>
<comment type="caution">
    <text evidence="5">The sequence shown here is derived from an EMBL/GenBank/DDBJ whole genome shotgun (WGS) entry which is preliminary data.</text>
</comment>
<reference evidence="5" key="1">
    <citation type="submission" date="2020-10" db="EMBL/GenBank/DDBJ databases">
        <title>Sequencing the genomes of 1000 actinobacteria strains.</title>
        <authorList>
            <person name="Klenk H.-P."/>
        </authorList>
    </citation>
    <scope>NUCLEOTIDE SEQUENCE</scope>
    <source>
        <strain evidence="5">DSM 45354</strain>
    </source>
</reference>
<dbReference type="Pfam" id="PF12852">
    <property type="entry name" value="Cupin_6"/>
    <property type="match status" value="1"/>
</dbReference>
<protein>
    <submittedName>
        <fullName evidence="5">AraC-like DNA-binding protein</fullName>
    </submittedName>
</protein>
<feature type="domain" description="HTH araC/xylS-type" evidence="4">
    <location>
        <begin position="202"/>
        <end position="300"/>
    </location>
</feature>
<name>A0A927N3K4_9ACTN</name>
<organism evidence="5 6">
    <name type="scientific">Actinopolymorpha pittospori</name>
    <dbReference type="NCBI Taxonomy" id="648752"/>
    <lineage>
        <taxon>Bacteria</taxon>
        <taxon>Bacillati</taxon>
        <taxon>Actinomycetota</taxon>
        <taxon>Actinomycetes</taxon>
        <taxon>Propionibacteriales</taxon>
        <taxon>Actinopolymorphaceae</taxon>
        <taxon>Actinopolymorpha</taxon>
    </lineage>
</organism>
<dbReference type="SUPFAM" id="SSF46689">
    <property type="entry name" value="Homeodomain-like"/>
    <property type="match status" value="2"/>
</dbReference>
<dbReference type="InterPro" id="IPR009057">
    <property type="entry name" value="Homeodomain-like_sf"/>
</dbReference>
<keyword evidence="6" id="KW-1185">Reference proteome</keyword>
<gene>
    <name evidence="5" type="ORF">HEB94_005155</name>
</gene>
<proteinExistence type="predicted"/>
<keyword evidence="2 5" id="KW-0238">DNA-binding</keyword>
<evidence type="ECO:0000256" key="1">
    <source>
        <dbReference type="ARBA" id="ARBA00023015"/>
    </source>
</evidence>
<sequence>MDPLEDVLSLLGTTSHLSTGLIAGGHWALRFPPPSGVKFNTVRRGQCYVRIEGLDEAIALREGDCFLLTHPRAFSLCSDLDLTPVDAQPIFEAAEGGMARTGEGEDVALIGGRFSFEDRARVLLLDALPPVIHVPAGTPEAASMQWALTQIESELRTRSVAANLVAEHLALVMLIHVLRLHLASEPGSVSGWLTGLSDPVVATALNAMHADPARPWSVEQLARVSAVSRSTLAARFKSAVGTGPLEYLTGWRIELASHRLRHGNDTLGAIAQAIGYSSESALSNAFKRVTGASPRTYRQQHAHSG</sequence>
<evidence type="ECO:0000313" key="6">
    <source>
        <dbReference type="Proteomes" id="UP000638648"/>
    </source>
</evidence>
<dbReference type="AlphaFoldDB" id="A0A927N3K4"/>
<dbReference type="EMBL" id="JADBEM010000001">
    <property type="protein sequence ID" value="MBE1608307.1"/>
    <property type="molecule type" value="Genomic_DNA"/>
</dbReference>